<accession>A0ABN1QS43</accession>
<evidence type="ECO:0008006" key="4">
    <source>
        <dbReference type="Google" id="ProtNLM"/>
    </source>
</evidence>
<gene>
    <name evidence="2" type="ORF">GCM10009560_62650</name>
</gene>
<dbReference type="EMBL" id="BAAAHQ010000040">
    <property type="protein sequence ID" value="GAA0946702.1"/>
    <property type="molecule type" value="Genomic_DNA"/>
</dbReference>
<sequence>MIDNTPLTRPDDRFPIGLPGHTVPLSMEAPTAVRPWGMDHAVPVAPLPATAGKHERPTKTTTQSRPTKYNVDGRVEPDTTTVTVTD</sequence>
<comment type="caution">
    <text evidence="2">The sequence shown here is derived from an EMBL/GenBank/DDBJ whole genome shotgun (WGS) entry which is preliminary data.</text>
</comment>
<feature type="region of interest" description="Disordered" evidence="1">
    <location>
        <begin position="47"/>
        <end position="86"/>
    </location>
</feature>
<feature type="region of interest" description="Disordered" evidence="1">
    <location>
        <begin position="1"/>
        <end position="23"/>
    </location>
</feature>
<reference evidence="2 3" key="1">
    <citation type="journal article" date="2019" name="Int. J. Syst. Evol. Microbiol.">
        <title>The Global Catalogue of Microorganisms (GCM) 10K type strain sequencing project: providing services to taxonomists for standard genome sequencing and annotation.</title>
        <authorList>
            <consortium name="The Broad Institute Genomics Platform"/>
            <consortium name="The Broad Institute Genome Sequencing Center for Infectious Disease"/>
            <person name="Wu L."/>
            <person name="Ma J."/>
        </authorList>
    </citation>
    <scope>NUCLEOTIDE SEQUENCE [LARGE SCALE GENOMIC DNA]</scope>
    <source>
        <strain evidence="2 3">JCM 11136</strain>
    </source>
</reference>
<evidence type="ECO:0000256" key="1">
    <source>
        <dbReference type="SAM" id="MobiDB-lite"/>
    </source>
</evidence>
<organism evidence="2 3">
    <name type="scientific">Nonomuraea longicatena</name>
    <dbReference type="NCBI Taxonomy" id="83682"/>
    <lineage>
        <taxon>Bacteria</taxon>
        <taxon>Bacillati</taxon>
        <taxon>Actinomycetota</taxon>
        <taxon>Actinomycetes</taxon>
        <taxon>Streptosporangiales</taxon>
        <taxon>Streptosporangiaceae</taxon>
        <taxon>Nonomuraea</taxon>
    </lineage>
</organism>
<name>A0ABN1QS43_9ACTN</name>
<protein>
    <recommendedName>
        <fullName evidence="4">ATP-grasp-modified RiPP</fullName>
    </recommendedName>
</protein>
<evidence type="ECO:0000313" key="3">
    <source>
        <dbReference type="Proteomes" id="UP001501578"/>
    </source>
</evidence>
<dbReference type="Proteomes" id="UP001501578">
    <property type="component" value="Unassembled WGS sequence"/>
</dbReference>
<evidence type="ECO:0000313" key="2">
    <source>
        <dbReference type="EMBL" id="GAA0946702.1"/>
    </source>
</evidence>
<keyword evidence="3" id="KW-1185">Reference proteome</keyword>
<proteinExistence type="predicted"/>